<name>A0A8D8XG87_9HEMI</name>
<organism evidence="2">
    <name type="scientific">Cacopsylla melanoneura</name>
    <dbReference type="NCBI Taxonomy" id="428564"/>
    <lineage>
        <taxon>Eukaryota</taxon>
        <taxon>Metazoa</taxon>
        <taxon>Ecdysozoa</taxon>
        <taxon>Arthropoda</taxon>
        <taxon>Hexapoda</taxon>
        <taxon>Insecta</taxon>
        <taxon>Pterygota</taxon>
        <taxon>Neoptera</taxon>
        <taxon>Paraneoptera</taxon>
        <taxon>Hemiptera</taxon>
        <taxon>Sternorrhyncha</taxon>
        <taxon>Psylloidea</taxon>
        <taxon>Psyllidae</taxon>
        <taxon>Psyllinae</taxon>
        <taxon>Cacopsylla</taxon>
    </lineage>
</organism>
<accession>A0A8D8XG87</accession>
<keyword evidence="1" id="KW-0812">Transmembrane</keyword>
<protein>
    <submittedName>
        <fullName evidence="2">Uncharacterized protein</fullName>
    </submittedName>
</protein>
<proteinExistence type="predicted"/>
<evidence type="ECO:0000313" key="2">
    <source>
        <dbReference type="EMBL" id="CAG6693500.1"/>
    </source>
</evidence>
<reference evidence="2" key="1">
    <citation type="submission" date="2021-05" db="EMBL/GenBank/DDBJ databases">
        <authorList>
            <person name="Alioto T."/>
            <person name="Alioto T."/>
            <person name="Gomez Garrido J."/>
        </authorList>
    </citation>
    <scope>NUCLEOTIDE SEQUENCE</scope>
</reference>
<dbReference type="AlphaFoldDB" id="A0A8D8XG87"/>
<evidence type="ECO:0000256" key="1">
    <source>
        <dbReference type="SAM" id="Phobius"/>
    </source>
</evidence>
<feature type="transmembrane region" description="Helical" evidence="1">
    <location>
        <begin position="6"/>
        <end position="26"/>
    </location>
</feature>
<keyword evidence="1" id="KW-0472">Membrane</keyword>
<dbReference type="EMBL" id="HBUF01312892">
    <property type="protein sequence ID" value="CAG6693500.1"/>
    <property type="molecule type" value="Transcribed_RNA"/>
</dbReference>
<sequence length="118" mass="13500">MSQRYFLRAFVYLLPILLLCPSLLNFSSRTHYPRLRTAALRGFFKNANSNCCVGAPDPPIASLLFLREGENVRPSLSCRIKQPTHQKTRLYLAALINRTYRTIQLSLPCPLLIQPCSY</sequence>
<keyword evidence="1" id="KW-1133">Transmembrane helix</keyword>